<dbReference type="GO" id="GO:0030286">
    <property type="term" value="C:dynein complex"/>
    <property type="evidence" value="ECO:0007669"/>
    <property type="project" value="UniProtKB-KW"/>
</dbReference>
<keyword evidence="7" id="KW-0969">Cilium</keyword>
<comment type="function">
    <text evidence="11">Force generating protein of respiratory cilia. Produces force towards the minus ends of microtubules. Dynein has ATPase activity.</text>
</comment>
<keyword evidence="14" id="KW-1185">Reference proteome</keyword>
<keyword evidence="10" id="KW-0966">Cell projection</keyword>
<evidence type="ECO:0000313" key="13">
    <source>
        <dbReference type="EMBL" id="CAB3363120.1"/>
    </source>
</evidence>
<evidence type="ECO:0000256" key="5">
    <source>
        <dbReference type="ARBA" id="ARBA00022701"/>
    </source>
</evidence>
<reference evidence="13 14" key="1">
    <citation type="submission" date="2020-04" db="EMBL/GenBank/DDBJ databases">
        <authorList>
            <person name="Alioto T."/>
            <person name="Alioto T."/>
            <person name="Gomez Garrido J."/>
        </authorList>
    </citation>
    <scope>NUCLEOTIDE SEQUENCE [LARGE SCALE GENOMIC DNA]</scope>
</reference>
<comment type="subcellular location">
    <subcellularLocation>
        <location evidence="1">Cytoplasm</location>
        <location evidence="1">Cytoskeleton</location>
        <location evidence="1">Cilium axoneme</location>
    </subcellularLocation>
</comment>
<dbReference type="PANTHER" id="PTHR11886:SF2">
    <property type="entry name" value="DYNEIN AXONEMAL LIGHT CHAIN 4"/>
    <property type="match status" value="1"/>
</dbReference>
<keyword evidence="9 12" id="KW-0206">Cytoskeleton</keyword>
<name>A0A8S1C2D9_9INSE</name>
<sequence>MIETVEAKKEDVEVGKKIIHSHPLVRHCDMPDEMKNETIELCVTACEKHSSNNESAAKLIKETMDNKFGPSWHAVVGEGFGLEITHECRNLLYMFFAGNMAVCVWKCS</sequence>
<dbReference type="PANTHER" id="PTHR11886">
    <property type="entry name" value="DYNEIN LIGHT CHAIN"/>
    <property type="match status" value="1"/>
</dbReference>
<evidence type="ECO:0000256" key="4">
    <source>
        <dbReference type="ARBA" id="ARBA00022490"/>
    </source>
</evidence>
<comment type="similarity">
    <text evidence="2 12">Belongs to the dynein light chain family.</text>
</comment>
<evidence type="ECO:0000256" key="2">
    <source>
        <dbReference type="ARBA" id="ARBA00010156"/>
    </source>
</evidence>
<evidence type="ECO:0000256" key="6">
    <source>
        <dbReference type="ARBA" id="ARBA00023017"/>
    </source>
</evidence>
<evidence type="ECO:0000256" key="9">
    <source>
        <dbReference type="ARBA" id="ARBA00023212"/>
    </source>
</evidence>
<dbReference type="AlphaFoldDB" id="A0A8S1C2D9"/>
<comment type="caution">
    <text evidence="13">The sequence shown here is derived from an EMBL/GenBank/DDBJ whole genome shotgun (WGS) entry which is preliminary data.</text>
</comment>
<dbReference type="GO" id="GO:0005930">
    <property type="term" value="C:axoneme"/>
    <property type="evidence" value="ECO:0007669"/>
    <property type="project" value="UniProtKB-SubCell"/>
</dbReference>
<dbReference type="GO" id="GO:0007017">
    <property type="term" value="P:microtubule-based process"/>
    <property type="evidence" value="ECO:0007669"/>
    <property type="project" value="InterPro"/>
</dbReference>
<keyword evidence="4 12" id="KW-0963">Cytoplasm</keyword>
<evidence type="ECO:0000256" key="10">
    <source>
        <dbReference type="ARBA" id="ARBA00023273"/>
    </source>
</evidence>
<dbReference type="Gene3D" id="3.30.740.10">
    <property type="entry name" value="Protein Inhibitor Of Neuronal Nitric Oxide Synthase"/>
    <property type="match status" value="1"/>
</dbReference>
<dbReference type="InterPro" id="IPR001372">
    <property type="entry name" value="Dynein_light_chain_typ-1/2"/>
</dbReference>
<organism evidence="13 14">
    <name type="scientific">Cloeon dipterum</name>
    <dbReference type="NCBI Taxonomy" id="197152"/>
    <lineage>
        <taxon>Eukaryota</taxon>
        <taxon>Metazoa</taxon>
        <taxon>Ecdysozoa</taxon>
        <taxon>Arthropoda</taxon>
        <taxon>Hexapoda</taxon>
        <taxon>Insecta</taxon>
        <taxon>Pterygota</taxon>
        <taxon>Palaeoptera</taxon>
        <taxon>Ephemeroptera</taxon>
        <taxon>Pisciforma</taxon>
        <taxon>Baetidae</taxon>
        <taxon>Cloeon</taxon>
    </lineage>
</organism>
<evidence type="ECO:0000256" key="3">
    <source>
        <dbReference type="ARBA" id="ARBA00011655"/>
    </source>
</evidence>
<keyword evidence="8 12" id="KW-0505">Motor protein</keyword>
<dbReference type="Proteomes" id="UP000494165">
    <property type="component" value="Unassembled WGS sequence"/>
</dbReference>
<dbReference type="OrthoDB" id="6506078at2759"/>
<evidence type="ECO:0000256" key="12">
    <source>
        <dbReference type="RuleBase" id="RU365010"/>
    </source>
</evidence>
<proteinExistence type="inferred from homology"/>
<evidence type="ECO:0000256" key="8">
    <source>
        <dbReference type="ARBA" id="ARBA00023175"/>
    </source>
</evidence>
<evidence type="ECO:0000256" key="7">
    <source>
        <dbReference type="ARBA" id="ARBA00023069"/>
    </source>
</evidence>
<accession>A0A8S1C2D9</accession>
<evidence type="ECO:0000256" key="11">
    <source>
        <dbReference type="ARBA" id="ARBA00057688"/>
    </source>
</evidence>
<dbReference type="EMBL" id="CADEPI010000011">
    <property type="protein sequence ID" value="CAB3363120.1"/>
    <property type="molecule type" value="Genomic_DNA"/>
</dbReference>
<evidence type="ECO:0000313" key="14">
    <source>
        <dbReference type="Proteomes" id="UP000494165"/>
    </source>
</evidence>
<dbReference type="Pfam" id="PF01221">
    <property type="entry name" value="Dynein_light"/>
    <property type="match status" value="1"/>
</dbReference>
<dbReference type="SMART" id="SM01375">
    <property type="entry name" value="Dynein_light"/>
    <property type="match status" value="1"/>
</dbReference>
<dbReference type="CDD" id="cd21453">
    <property type="entry name" value="DLC-like_DNAL4"/>
    <property type="match status" value="1"/>
</dbReference>
<evidence type="ECO:0000256" key="1">
    <source>
        <dbReference type="ARBA" id="ARBA00004430"/>
    </source>
</evidence>
<gene>
    <name evidence="13" type="ORF">CLODIP_2_CD14884</name>
</gene>
<dbReference type="SUPFAM" id="SSF54648">
    <property type="entry name" value="DLC"/>
    <property type="match status" value="1"/>
</dbReference>
<comment type="subunit">
    <text evidence="3">Consists of at least two heavy chains and a number of intermediate and light chains.</text>
</comment>
<dbReference type="InterPro" id="IPR037177">
    <property type="entry name" value="DLC_sf"/>
</dbReference>
<protein>
    <recommendedName>
        <fullName evidence="12">Dynein light chain</fullName>
    </recommendedName>
</protein>
<keyword evidence="6 12" id="KW-0243">Dynein</keyword>
<dbReference type="FunFam" id="3.30.740.10:FF:000002">
    <property type="entry name" value="Dynein light chain"/>
    <property type="match status" value="1"/>
</dbReference>
<keyword evidence="5 12" id="KW-0493">Microtubule</keyword>
<dbReference type="GO" id="GO:0005874">
    <property type="term" value="C:microtubule"/>
    <property type="evidence" value="ECO:0007669"/>
    <property type="project" value="UniProtKB-KW"/>
</dbReference>